<dbReference type="InterPro" id="IPR036631">
    <property type="entry name" value="MGMT_N_sf"/>
</dbReference>
<dbReference type="Pfam" id="PF12833">
    <property type="entry name" value="HTH_18"/>
    <property type="match status" value="1"/>
</dbReference>
<keyword evidence="8" id="KW-0804">Transcription</keyword>
<dbReference type="Proteomes" id="UP000270626">
    <property type="component" value="Unassembled WGS sequence"/>
</dbReference>
<dbReference type="Gene3D" id="1.10.10.10">
    <property type="entry name" value="Winged helix-like DNA-binding domain superfamily/Winged helix DNA-binding domain"/>
    <property type="match status" value="1"/>
</dbReference>
<accession>A0A495WAB6</accession>
<dbReference type="InterPro" id="IPR036388">
    <property type="entry name" value="WH-like_DNA-bd_sf"/>
</dbReference>
<dbReference type="InterPro" id="IPR009057">
    <property type="entry name" value="Homeodomain-like_sf"/>
</dbReference>
<dbReference type="GO" id="GO:0006281">
    <property type="term" value="P:DNA repair"/>
    <property type="evidence" value="ECO:0007669"/>
    <property type="project" value="UniProtKB-KW"/>
</dbReference>
<proteinExistence type="inferred from homology"/>
<evidence type="ECO:0000256" key="7">
    <source>
        <dbReference type="ARBA" id="ARBA00023015"/>
    </source>
</evidence>
<dbReference type="PROSITE" id="PS01124">
    <property type="entry name" value="HTH_ARAC_FAMILY_2"/>
    <property type="match status" value="1"/>
</dbReference>
<evidence type="ECO:0000256" key="9">
    <source>
        <dbReference type="ARBA" id="ARBA00023204"/>
    </source>
</evidence>
<dbReference type="PANTHER" id="PTHR10815">
    <property type="entry name" value="METHYLATED-DNA--PROTEIN-CYSTEINE METHYLTRANSFERASE"/>
    <property type="match status" value="1"/>
</dbReference>
<dbReference type="CDD" id="cd06445">
    <property type="entry name" value="ATase"/>
    <property type="match status" value="1"/>
</dbReference>
<dbReference type="Pfam" id="PF01035">
    <property type="entry name" value="DNA_binding_1"/>
    <property type="match status" value="1"/>
</dbReference>
<dbReference type="FunFam" id="1.10.10.10:FF:000214">
    <property type="entry name" value="Methylated-DNA--protein-cysteine methyltransferase"/>
    <property type="match status" value="1"/>
</dbReference>
<sequence length="274" mass="29326">MADHYALVAHAIAYLRANAARQPGLDEVAAAVHLSPTHLQRVFSEWAGISPKRFLQHLTKAALLQRLADTRDNLELADAVGLSSGSRVHDLVVSCEAMTPGELRSGAAGLAITCGFAASPFGAVLTAWTARGVCHFAFCTGPAAAMLDELRGRWPLACLSRDDAAAQTLLQRIFPATPEPGRVHLLLRGTNFQIKVWEALIGIAPGSVLSYRQLAGRIGAPRAQRAVGSALAANHIGLLIPCHRIIREGGEVGSYRWGSERKLALLAWEAARRP</sequence>
<dbReference type="PROSITE" id="PS00374">
    <property type="entry name" value="MGMT"/>
    <property type="match status" value="1"/>
</dbReference>
<comment type="caution">
    <text evidence="12">The sequence shown here is derived from an EMBL/GenBank/DDBJ whole genome shotgun (WGS) entry which is preliminary data.</text>
</comment>
<evidence type="ECO:0000313" key="12">
    <source>
        <dbReference type="EMBL" id="RKT58114.1"/>
    </source>
</evidence>
<evidence type="ECO:0000259" key="11">
    <source>
        <dbReference type="PROSITE" id="PS01124"/>
    </source>
</evidence>
<dbReference type="GO" id="GO:0032259">
    <property type="term" value="P:methylation"/>
    <property type="evidence" value="ECO:0007669"/>
    <property type="project" value="UniProtKB-KW"/>
</dbReference>
<evidence type="ECO:0000256" key="5">
    <source>
        <dbReference type="ARBA" id="ARBA00022679"/>
    </source>
</evidence>
<comment type="similarity">
    <text evidence="2">Belongs to the MGMT family.</text>
</comment>
<dbReference type="Gene3D" id="3.30.160.70">
    <property type="entry name" value="Methylated DNA-protein cysteine methyltransferase domain"/>
    <property type="match status" value="1"/>
</dbReference>
<dbReference type="SUPFAM" id="SSF46689">
    <property type="entry name" value="Homeodomain-like"/>
    <property type="match status" value="1"/>
</dbReference>
<evidence type="ECO:0000256" key="8">
    <source>
        <dbReference type="ARBA" id="ARBA00023163"/>
    </source>
</evidence>
<gene>
    <name evidence="12" type="ORF">DFR40_2056</name>
</gene>
<evidence type="ECO:0000256" key="3">
    <source>
        <dbReference type="ARBA" id="ARBA00011918"/>
    </source>
</evidence>
<dbReference type="InterPro" id="IPR018060">
    <property type="entry name" value="HTH_AraC"/>
</dbReference>
<dbReference type="PANTHER" id="PTHR10815:SF13">
    <property type="entry name" value="METHYLATED-DNA--PROTEIN-CYSTEINE METHYLTRANSFERASE"/>
    <property type="match status" value="1"/>
</dbReference>
<evidence type="ECO:0000313" key="13">
    <source>
        <dbReference type="Proteomes" id="UP000270626"/>
    </source>
</evidence>
<keyword evidence="6" id="KW-0227">DNA damage</keyword>
<feature type="domain" description="HTH araC/xylS-type" evidence="11">
    <location>
        <begin position="9"/>
        <end position="106"/>
    </location>
</feature>
<name>A0A495WAB6_9RHOO</name>
<dbReference type="SMART" id="SM00342">
    <property type="entry name" value="HTH_ARAC"/>
    <property type="match status" value="1"/>
</dbReference>
<dbReference type="GO" id="GO:0003700">
    <property type="term" value="F:DNA-binding transcription factor activity"/>
    <property type="evidence" value="ECO:0007669"/>
    <property type="project" value="InterPro"/>
</dbReference>
<evidence type="ECO:0000256" key="4">
    <source>
        <dbReference type="ARBA" id="ARBA00022603"/>
    </source>
</evidence>
<evidence type="ECO:0000256" key="10">
    <source>
        <dbReference type="ARBA" id="ARBA00049348"/>
    </source>
</evidence>
<dbReference type="EMBL" id="RBXP01000015">
    <property type="protein sequence ID" value="RKT58114.1"/>
    <property type="molecule type" value="Genomic_DNA"/>
</dbReference>
<comment type="catalytic activity">
    <reaction evidence="10">
        <text>a 6-O-methyl-2'-deoxyguanosine in DNA + L-cysteinyl-[protein] = S-methyl-L-cysteinyl-[protein] + a 2'-deoxyguanosine in DNA</text>
        <dbReference type="Rhea" id="RHEA:24000"/>
        <dbReference type="Rhea" id="RHEA-COMP:10131"/>
        <dbReference type="Rhea" id="RHEA-COMP:10132"/>
        <dbReference type="Rhea" id="RHEA-COMP:11367"/>
        <dbReference type="Rhea" id="RHEA-COMP:11368"/>
        <dbReference type="ChEBI" id="CHEBI:29950"/>
        <dbReference type="ChEBI" id="CHEBI:82612"/>
        <dbReference type="ChEBI" id="CHEBI:85445"/>
        <dbReference type="ChEBI" id="CHEBI:85448"/>
        <dbReference type="EC" id="2.1.1.63"/>
    </reaction>
</comment>
<evidence type="ECO:0000256" key="1">
    <source>
        <dbReference type="ARBA" id="ARBA00001286"/>
    </source>
</evidence>
<dbReference type="InterPro" id="IPR001497">
    <property type="entry name" value="MethylDNA_cys_MeTrfase_AS"/>
</dbReference>
<dbReference type="AlphaFoldDB" id="A0A495WAB6"/>
<dbReference type="EC" id="2.1.1.63" evidence="3"/>
<keyword evidence="13" id="KW-1185">Reference proteome</keyword>
<evidence type="ECO:0000256" key="6">
    <source>
        <dbReference type="ARBA" id="ARBA00022763"/>
    </source>
</evidence>
<dbReference type="SUPFAM" id="SSF46767">
    <property type="entry name" value="Methylated DNA-protein cysteine methyltransferase, C-terminal domain"/>
    <property type="match status" value="1"/>
</dbReference>
<keyword evidence="4 12" id="KW-0489">Methyltransferase</keyword>
<dbReference type="GO" id="GO:0003908">
    <property type="term" value="F:methylated-DNA-[protein]-cysteine S-methyltransferase activity"/>
    <property type="evidence" value="ECO:0007669"/>
    <property type="project" value="UniProtKB-EC"/>
</dbReference>
<keyword evidence="5 12" id="KW-0808">Transferase</keyword>
<dbReference type="NCBIfam" id="TIGR00589">
    <property type="entry name" value="ogt"/>
    <property type="match status" value="1"/>
</dbReference>
<protein>
    <recommendedName>
        <fullName evidence="3">methylated-DNA--[protein]-cysteine S-methyltransferase</fullName>
        <ecNumber evidence="3">2.1.1.63</ecNumber>
    </recommendedName>
</protein>
<dbReference type="InterPro" id="IPR014048">
    <property type="entry name" value="MethylDNA_cys_MeTrfase_DNA-bd"/>
</dbReference>
<dbReference type="InterPro" id="IPR036217">
    <property type="entry name" value="MethylDNA_cys_MeTrfase_DNAb"/>
</dbReference>
<comment type="catalytic activity">
    <reaction evidence="1">
        <text>a 4-O-methyl-thymidine in DNA + L-cysteinyl-[protein] = a thymidine in DNA + S-methyl-L-cysteinyl-[protein]</text>
        <dbReference type="Rhea" id="RHEA:53428"/>
        <dbReference type="Rhea" id="RHEA-COMP:10131"/>
        <dbReference type="Rhea" id="RHEA-COMP:10132"/>
        <dbReference type="Rhea" id="RHEA-COMP:13555"/>
        <dbReference type="Rhea" id="RHEA-COMP:13556"/>
        <dbReference type="ChEBI" id="CHEBI:29950"/>
        <dbReference type="ChEBI" id="CHEBI:82612"/>
        <dbReference type="ChEBI" id="CHEBI:137386"/>
        <dbReference type="ChEBI" id="CHEBI:137387"/>
        <dbReference type="EC" id="2.1.1.63"/>
    </reaction>
</comment>
<keyword evidence="7" id="KW-0805">Transcription regulation</keyword>
<dbReference type="SUPFAM" id="SSF53155">
    <property type="entry name" value="Methylated DNA-protein cysteine methyltransferase domain"/>
    <property type="match status" value="1"/>
</dbReference>
<dbReference type="GO" id="GO:0043565">
    <property type="term" value="F:sequence-specific DNA binding"/>
    <property type="evidence" value="ECO:0007669"/>
    <property type="project" value="InterPro"/>
</dbReference>
<dbReference type="OrthoDB" id="9802228at2"/>
<organism evidence="12 13">
    <name type="scientific">Azonexus fungiphilus</name>
    <dbReference type="NCBI Taxonomy" id="146940"/>
    <lineage>
        <taxon>Bacteria</taxon>
        <taxon>Pseudomonadati</taxon>
        <taxon>Pseudomonadota</taxon>
        <taxon>Betaproteobacteria</taxon>
        <taxon>Rhodocyclales</taxon>
        <taxon>Azonexaceae</taxon>
        <taxon>Azonexus</taxon>
    </lineage>
</organism>
<reference evidence="12 13" key="1">
    <citation type="submission" date="2018-10" db="EMBL/GenBank/DDBJ databases">
        <title>Genomic Encyclopedia of Type Strains, Phase IV (KMG-IV): sequencing the most valuable type-strain genomes for metagenomic binning, comparative biology and taxonomic classification.</title>
        <authorList>
            <person name="Goeker M."/>
        </authorList>
    </citation>
    <scope>NUCLEOTIDE SEQUENCE [LARGE SCALE GENOMIC DNA]</scope>
    <source>
        <strain evidence="12 13">DSM 23841</strain>
    </source>
</reference>
<dbReference type="Gene3D" id="1.10.10.60">
    <property type="entry name" value="Homeodomain-like"/>
    <property type="match status" value="1"/>
</dbReference>
<dbReference type="RefSeq" id="WP_121458381.1">
    <property type="nucleotide sequence ID" value="NZ_RBXP01000015.1"/>
</dbReference>
<evidence type="ECO:0000256" key="2">
    <source>
        <dbReference type="ARBA" id="ARBA00008711"/>
    </source>
</evidence>
<keyword evidence="9" id="KW-0234">DNA repair</keyword>